<organism evidence="1">
    <name type="scientific">candidate division WOR-3 bacterium</name>
    <dbReference type="NCBI Taxonomy" id="2052148"/>
    <lineage>
        <taxon>Bacteria</taxon>
        <taxon>Bacteria division WOR-3</taxon>
    </lineage>
</organism>
<evidence type="ECO:0000313" key="1">
    <source>
        <dbReference type="EMBL" id="HFK23895.1"/>
    </source>
</evidence>
<proteinExistence type="predicted"/>
<evidence type="ECO:0008006" key="2">
    <source>
        <dbReference type="Google" id="ProtNLM"/>
    </source>
</evidence>
<dbReference type="AlphaFoldDB" id="A0A7C3J673"/>
<sequence>MELSELVEKMKGFIPVFGAMRLNKEDGTILEKVGEQPNNLGDIGAFLGSAGDVIFKKFQMGYPLISFIKVDGNNLILISEKNEFLLFKINGDVDTNRFYEEFKKIAESPKVEEEKIVENKPAVEESFQKPYNPFENVSTQQEVNMLGEIERKLLLSKILQLNLLVDEFSQGGDRKVWNNFIKDNLSNLDILEKALDIKDKIEIKDIVPVEISRDDIQRTTKVLIDGVCKKAVEVYGASEAKKMVQNVIEKLSKR</sequence>
<accession>A0A7C3J673</accession>
<gene>
    <name evidence="1" type="ORF">ENS15_04510</name>
</gene>
<reference evidence="1" key="1">
    <citation type="journal article" date="2020" name="mSystems">
        <title>Genome- and Community-Level Interaction Insights into Carbon Utilization and Element Cycling Functions of Hydrothermarchaeota in Hydrothermal Sediment.</title>
        <authorList>
            <person name="Zhou Z."/>
            <person name="Liu Y."/>
            <person name="Xu W."/>
            <person name="Pan J."/>
            <person name="Luo Z.H."/>
            <person name="Li M."/>
        </authorList>
    </citation>
    <scope>NUCLEOTIDE SEQUENCE [LARGE SCALE GENOMIC DNA]</scope>
    <source>
        <strain evidence="1">SpSt-464</strain>
    </source>
</reference>
<comment type="caution">
    <text evidence="1">The sequence shown here is derived from an EMBL/GenBank/DDBJ whole genome shotgun (WGS) entry which is preliminary data.</text>
</comment>
<protein>
    <recommendedName>
        <fullName evidence="2">Roadblock/LAMTOR2 domain-containing protein</fullName>
    </recommendedName>
</protein>
<dbReference type="EMBL" id="DSTT01000005">
    <property type="protein sequence ID" value="HFK23895.1"/>
    <property type="molecule type" value="Genomic_DNA"/>
</dbReference>
<name>A0A7C3J673_UNCW3</name>